<dbReference type="AlphaFoldDB" id="C8W576"/>
<evidence type="ECO:0008006" key="3">
    <source>
        <dbReference type="Google" id="ProtNLM"/>
    </source>
</evidence>
<accession>C8W576</accession>
<dbReference type="STRING" id="485916.Dtox_1173"/>
<evidence type="ECO:0000313" key="1">
    <source>
        <dbReference type="EMBL" id="ACV62058.1"/>
    </source>
</evidence>
<dbReference type="KEGG" id="dae:Dtox_1173"/>
<dbReference type="Proteomes" id="UP000002217">
    <property type="component" value="Chromosome"/>
</dbReference>
<dbReference type="HOGENOM" id="CLU_100236_1_1_9"/>
<dbReference type="eggNOG" id="COG1399">
    <property type="taxonomic scope" value="Bacteria"/>
</dbReference>
<evidence type="ECO:0000313" key="2">
    <source>
        <dbReference type="Proteomes" id="UP000002217"/>
    </source>
</evidence>
<dbReference type="RefSeq" id="WP_015756773.1">
    <property type="nucleotide sequence ID" value="NC_013216.1"/>
</dbReference>
<sequence length="172" mass="19046">MFLLDTRPLKNSPGLTEKYTWDEEIPVGDVNTGSVVFSGPVMVDVDITNLNGNFVLQGKVKARVLLKCDRCLEEYLFPVETEISEIYRLISEAPVADELDNEDITGFRGDYINIAPELVKSVFLALPMKTICNSECRGLCSTCGNNLNQAKCDCAAINIDPRLAVLKNLLKN</sequence>
<keyword evidence="2" id="KW-1185">Reference proteome</keyword>
<dbReference type="PANTHER" id="PTHR34374:SF1">
    <property type="entry name" value="LARGE RIBOSOMAL RNA SUBUNIT ACCUMULATION PROTEIN YCED HOMOLOG 1, CHLOROPLASTIC"/>
    <property type="match status" value="1"/>
</dbReference>
<proteinExistence type="predicted"/>
<dbReference type="InterPro" id="IPR003772">
    <property type="entry name" value="YceD"/>
</dbReference>
<dbReference type="Pfam" id="PF02620">
    <property type="entry name" value="YceD"/>
    <property type="match status" value="1"/>
</dbReference>
<protein>
    <recommendedName>
        <fullName evidence="3">DUF177 domain-containing protein</fullName>
    </recommendedName>
</protein>
<gene>
    <name evidence="1" type="ordered locus">Dtox_1173</name>
</gene>
<reference evidence="1 2" key="1">
    <citation type="journal article" date="2009" name="Stand. Genomic Sci.">
        <title>Complete genome sequence of Desulfotomaculum acetoxidans type strain (5575).</title>
        <authorList>
            <person name="Spring S."/>
            <person name="Lapidus A."/>
            <person name="Schroder M."/>
            <person name="Gleim D."/>
            <person name="Sims D."/>
            <person name="Meincke L."/>
            <person name="Glavina Del Rio T."/>
            <person name="Tice H."/>
            <person name="Copeland A."/>
            <person name="Cheng J.F."/>
            <person name="Lucas S."/>
            <person name="Chen F."/>
            <person name="Nolan M."/>
            <person name="Bruce D."/>
            <person name="Goodwin L."/>
            <person name="Pitluck S."/>
            <person name="Ivanova N."/>
            <person name="Mavromatis K."/>
            <person name="Mikhailova N."/>
            <person name="Pati A."/>
            <person name="Chen A."/>
            <person name="Palaniappan K."/>
            <person name="Land M."/>
            <person name="Hauser L."/>
            <person name="Chang Y.J."/>
            <person name="Jeffries C.D."/>
            <person name="Chain P."/>
            <person name="Saunders E."/>
            <person name="Brettin T."/>
            <person name="Detter J.C."/>
            <person name="Goker M."/>
            <person name="Bristow J."/>
            <person name="Eisen J.A."/>
            <person name="Markowitz V."/>
            <person name="Hugenholtz P."/>
            <person name="Kyrpides N.C."/>
            <person name="Klenk H.P."/>
            <person name="Han C."/>
        </authorList>
    </citation>
    <scope>NUCLEOTIDE SEQUENCE [LARGE SCALE GENOMIC DNA]</scope>
    <source>
        <strain evidence="2">ATCC 49208 / DSM 771 / VKM B-1644</strain>
    </source>
</reference>
<dbReference type="EMBL" id="CP001720">
    <property type="protein sequence ID" value="ACV62058.1"/>
    <property type="molecule type" value="Genomic_DNA"/>
</dbReference>
<dbReference type="OrthoDB" id="9790372at2"/>
<organism evidence="1 2">
    <name type="scientific">Desulfofarcimen acetoxidans (strain ATCC 49208 / DSM 771 / KCTC 5769 / VKM B-1644 / 5575)</name>
    <name type="common">Desulfotomaculum acetoxidans</name>
    <dbReference type="NCBI Taxonomy" id="485916"/>
    <lineage>
        <taxon>Bacteria</taxon>
        <taxon>Bacillati</taxon>
        <taxon>Bacillota</taxon>
        <taxon>Clostridia</taxon>
        <taxon>Eubacteriales</taxon>
        <taxon>Peptococcaceae</taxon>
        <taxon>Desulfofarcimen</taxon>
    </lineage>
</organism>
<dbReference type="PANTHER" id="PTHR34374">
    <property type="entry name" value="LARGE RIBOSOMAL RNA SUBUNIT ACCUMULATION PROTEIN YCED HOMOLOG 1, CHLOROPLASTIC"/>
    <property type="match status" value="1"/>
</dbReference>
<name>C8W576_DESAS</name>